<dbReference type="InterPro" id="IPR029058">
    <property type="entry name" value="AB_hydrolase_fold"/>
</dbReference>
<gene>
    <name evidence="4" type="primary">aes</name>
    <name evidence="4" type="ORF">FF011L_27210</name>
</gene>
<evidence type="ECO:0000259" key="3">
    <source>
        <dbReference type="Pfam" id="PF20434"/>
    </source>
</evidence>
<feature type="domain" description="BD-FAE-like" evidence="3">
    <location>
        <begin position="383"/>
        <end position="585"/>
    </location>
</feature>
<dbReference type="Pfam" id="PF00326">
    <property type="entry name" value="Peptidase_S9"/>
    <property type="match status" value="1"/>
</dbReference>
<dbReference type="InterPro" id="IPR049492">
    <property type="entry name" value="BD-FAE-like_dom"/>
</dbReference>
<protein>
    <submittedName>
        <fullName evidence="4">Acetyl esterase</fullName>
        <ecNumber evidence="4">3.1.1.-</ecNumber>
    </submittedName>
</protein>
<evidence type="ECO:0000256" key="1">
    <source>
        <dbReference type="ARBA" id="ARBA00022801"/>
    </source>
</evidence>
<dbReference type="SUPFAM" id="SSF53474">
    <property type="entry name" value="alpha/beta-Hydrolases"/>
    <property type="match status" value="2"/>
</dbReference>
<dbReference type="EC" id="3.1.1.-" evidence="4"/>
<name>A0A517MGD2_9BACT</name>
<evidence type="ECO:0000259" key="2">
    <source>
        <dbReference type="Pfam" id="PF00326"/>
    </source>
</evidence>
<organism evidence="4 5">
    <name type="scientific">Roseimaritima multifibrata</name>
    <dbReference type="NCBI Taxonomy" id="1930274"/>
    <lineage>
        <taxon>Bacteria</taxon>
        <taxon>Pseudomonadati</taxon>
        <taxon>Planctomycetota</taxon>
        <taxon>Planctomycetia</taxon>
        <taxon>Pirellulales</taxon>
        <taxon>Pirellulaceae</taxon>
        <taxon>Roseimaritima</taxon>
    </lineage>
</organism>
<keyword evidence="1 4" id="KW-0378">Hydrolase</keyword>
<reference evidence="4 5" key="1">
    <citation type="submission" date="2019-02" db="EMBL/GenBank/DDBJ databases">
        <title>Deep-cultivation of Planctomycetes and their phenomic and genomic characterization uncovers novel biology.</title>
        <authorList>
            <person name="Wiegand S."/>
            <person name="Jogler M."/>
            <person name="Boedeker C."/>
            <person name="Pinto D."/>
            <person name="Vollmers J."/>
            <person name="Rivas-Marin E."/>
            <person name="Kohn T."/>
            <person name="Peeters S.H."/>
            <person name="Heuer A."/>
            <person name="Rast P."/>
            <person name="Oberbeckmann S."/>
            <person name="Bunk B."/>
            <person name="Jeske O."/>
            <person name="Meyerdierks A."/>
            <person name="Storesund J.E."/>
            <person name="Kallscheuer N."/>
            <person name="Luecker S."/>
            <person name="Lage O.M."/>
            <person name="Pohl T."/>
            <person name="Merkel B.J."/>
            <person name="Hornburger P."/>
            <person name="Mueller R.-W."/>
            <person name="Bruemmer F."/>
            <person name="Labrenz M."/>
            <person name="Spormann A.M."/>
            <person name="Op den Camp H."/>
            <person name="Overmann J."/>
            <person name="Amann R."/>
            <person name="Jetten M.S.M."/>
            <person name="Mascher T."/>
            <person name="Medema M.H."/>
            <person name="Devos D.P."/>
            <person name="Kaster A.-K."/>
            <person name="Ovreas L."/>
            <person name="Rohde M."/>
            <person name="Galperin M.Y."/>
            <person name="Jogler C."/>
        </authorList>
    </citation>
    <scope>NUCLEOTIDE SEQUENCE [LARGE SCALE GENOMIC DNA]</scope>
    <source>
        <strain evidence="4 5">FF011L</strain>
    </source>
</reference>
<sequence length="625" mass="69362">MDGRGPFSQDSLRHSIKIIRFLKRYHERFLFNLRNGANHNLDEMFGPLRCLEYNKFLAFHQTHLLWPPPMKYLFNAAPFVISCLMVAGFARPIDAQKSDAPVKTLILPGESFLINDRPAFIFWPEESKRKTPQPWVMYGPTLPAYPDSHEKWMHQQFLDAGVAVAGIDVGEAYGSPASQEAFTALYDELTQQRGFAPKPCLLGRSRGGLWTSSWAIRNTDKVAGISGIYPVFDLRTYPGLPNAASAYGLSPDQLEQSLDRHNPIAQAEKLAAAKIPIYIIHGDLDHVVPLDRNSAALAKIYQQANAEDVLEIAVPHGQGHNYWPGFFHCQSLVDFTIQRSLEGVGQKRVGQTRAGKSKQTSPDSAIVYKDLEYARVGKKSLLLDLYFPKTADAPVPVVVWIHGGGWKNGSKDRCPATWLVEHGYAVASINYRLIDEAQWPAQIEDCRAAIRWLRENADGFQLDAKHIGAWGGSAGAHLAALVGTLDAPLDETTSSRVQAVCDWYGPTDLLTMPPNVLGNGRTLQEIANSNGAQLLGKTVREVPERAKQASAFYQVSADDPPFLIMHGEKDPGVPIDQSRRLHEKLKAANVPSSFHVIPNAGHGGKEFQTPQVRQIVQDFFHQTLK</sequence>
<accession>A0A517MGD2</accession>
<dbReference type="EMBL" id="CP036262">
    <property type="protein sequence ID" value="QDS93944.1"/>
    <property type="molecule type" value="Genomic_DNA"/>
</dbReference>
<proteinExistence type="predicted"/>
<dbReference type="Gene3D" id="3.40.50.1820">
    <property type="entry name" value="alpha/beta hydrolase"/>
    <property type="match status" value="2"/>
</dbReference>
<dbReference type="InterPro" id="IPR001375">
    <property type="entry name" value="Peptidase_S9_cat"/>
</dbReference>
<feature type="domain" description="Peptidase S9 prolyl oligopeptidase catalytic" evidence="2">
    <location>
        <begin position="186"/>
        <end position="321"/>
    </location>
</feature>
<dbReference type="InterPro" id="IPR050300">
    <property type="entry name" value="GDXG_lipolytic_enzyme"/>
</dbReference>
<dbReference type="Pfam" id="PF20434">
    <property type="entry name" value="BD-FAE"/>
    <property type="match status" value="1"/>
</dbReference>
<dbReference type="GO" id="GO:0006508">
    <property type="term" value="P:proteolysis"/>
    <property type="evidence" value="ECO:0007669"/>
    <property type="project" value="InterPro"/>
</dbReference>
<keyword evidence="5" id="KW-1185">Reference proteome</keyword>
<evidence type="ECO:0000313" key="5">
    <source>
        <dbReference type="Proteomes" id="UP000320672"/>
    </source>
</evidence>
<dbReference type="PANTHER" id="PTHR48081">
    <property type="entry name" value="AB HYDROLASE SUPERFAMILY PROTEIN C4A8.06C"/>
    <property type="match status" value="1"/>
</dbReference>
<dbReference type="Proteomes" id="UP000320672">
    <property type="component" value="Chromosome"/>
</dbReference>
<evidence type="ECO:0000313" key="4">
    <source>
        <dbReference type="EMBL" id="QDS93944.1"/>
    </source>
</evidence>
<dbReference type="KEGG" id="rml:FF011L_27210"/>
<dbReference type="AlphaFoldDB" id="A0A517MGD2"/>
<dbReference type="GO" id="GO:0008236">
    <property type="term" value="F:serine-type peptidase activity"/>
    <property type="evidence" value="ECO:0007669"/>
    <property type="project" value="InterPro"/>
</dbReference>
<dbReference type="PANTHER" id="PTHR48081:SF13">
    <property type="entry name" value="ALPHA_BETA HYDROLASE"/>
    <property type="match status" value="1"/>
</dbReference>